<evidence type="ECO:0000313" key="2">
    <source>
        <dbReference type="Proteomes" id="UP000037773"/>
    </source>
</evidence>
<sequence length="173" mass="18956">MTSAAPDRGFRVVLDADSIYLSDDEGEIVMWTQSEWVDDPELVLIIANAITIGYQCGADAVRSCITSTSQDTSTVNRQEFMDRLREQWEAQPIEQYEFLELTGMDYNDWLEHRHGWPVDAAGNCRVHSELEKFPATACTVCSTLIRLYEEGAVGIRSAGQSGGGAAGEGGEAG</sequence>
<dbReference type="AlphaFoldDB" id="A0A0M9XB15"/>
<gene>
    <name evidence="1" type="ORF">ADK41_00015</name>
</gene>
<evidence type="ECO:0000313" key="1">
    <source>
        <dbReference type="EMBL" id="KOT46666.1"/>
    </source>
</evidence>
<keyword evidence="2" id="KW-1185">Reference proteome</keyword>
<accession>A0A0M9XB15</accession>
<dbReference type="OrthoDB" id="4330378at2"/>
<reference evidence="1 2" key="1">
    <citation type="submission" date="2015-07" db="EMBL/GenBank/DDBJ databases">
        <authorList>
            <person name="Noorani M."/>
        </authorList>
    </citation>
    <scope>NUCLEOTIDE SEQUENCE [LARGE SCALE GENOMIC DNA]</scope>
    <source>
        <strain evidence="1 2">NRRL B-24567</strain>
    </source>
</reference>
<dbReference type="EMBL" id="LGCN01000001">
    <property type="protein sequence ID" value="KOT46666.1"/>
    <property type="molecule type" value="Genomic_DNA"/>
</dbReference>
<protein>
    <submittedName>
        <fullName evidence="1">Uncharacterized protein</fullName>
    </submittedName>
</protein>
<dbReference type="Proteomes" id="UP000037773">
    <property type="component" value="Unassembled WGS sequence"/>
</dbReference>
<comment type="caution">
    <text evidence="1">The sequence shown here is derived from an EMBL/GenBank/DDBJ whole genome shotgun (WGS) entry which is preliminary data.</text>
</comment>
<organism evidence="1 2">
    <name type="scientific">Streptomyces caelestis</name>
    <dbReference type="NCBI Taxonomy" id="36816"/>
    <lineage>
        <taxon>Bacteria</taxon>
        <taxon>Bacillati</taxon>
        <taxon>Actinomycetota</taxon>
        <taxon>Actinomycetes</taxon>
        <taxon>Kitasatosporales</taxon>
        <taxon>Streptomycetaceae</taxon>
        <taxon>Streptomyces</taxon>
    </lineage>
</organism>
<name>A0A0M9XB15_9ACTN</name>
<proteinExistence type="predicted"/>
<dbReference type="RefSeq" id="WP_030819780.1">
    <property type="nucleotide sequence ID" value="NZ_LGCN01000001.1"/>
</dbReference>